<protein>
    <submittedName>
        <fullName evidence="8">Rieske 2Fe-2S domain-containing protein</fullName>
    </submittedName>
</protein>
<keyword evidence="4" id="KW-0411">Iron-sulfur</keyword>
<dbReference type="OrthoDB" id="9795104at2"/>
<organism evidence="8 9">
    <name type="scientific">Paenibacillus antri</name>
    <dbReference type="NCBI Taxonomy" id="2582848"/>
    <lineage>
        <taxon>Bacteria</taxon>
        <taxon>Bacillati</taxon>
        <taxon>Bacillota</taxon>
        <taxon>Bacilli</taxon>
        <taxon>Bacillales</taxon>
        <taxon>Paenibacillaceae</taxon>
        <taxon>Paenibacillus</taxon>
    </lineage>
</organism>
<sequence length="127" mass="14396">MAEKEKVYAADAEAVRREGRSIVAANGMEIGIFYVDGRFYAYRNMCPHAGAPVCVGHVTDTRLPSQVYEYQVGLEGQVLRCPWHGWEFDLKNGRHLADESIRLRSFEVVEEEGRLYLTMGSNKKSLP</sequence>
<keyword evidence="1" id="KW-0001">2Fe-2S</keyword>
<feature type="domain" description="Rieske" evidence="7">
    <location>
        <begin position="6"/>
        <end position="117"/>
    </location>
</feature>
<dbReference type="GO" id="GO:0046872">
    <property type="term" value="F:metal ion binding"/>
    <property type="evidence" value="ECO:0007669"/>
    <property type="project" value="UniProtKB-KW"/>
</dbReference>
<dbReference type="InterPro" id="IPR036922">
    <property type="entry name" value="Rieske_2Fe-2S_sf"/>
</dbReference>
<keyword evidence="9" id="KW-1185">Reference proteome</keyword>
<reference evidence="8 9" key="1">
    <citation type="submission" date="2019-05" db="EMBL/GenBank/DDBJ databases">
        <authorList>
            <person name="Narsing Rao M.P."/>
            <person name="Li W.J."/>
        </authorList>
    </citation>
    <scope>NUCLEOTIDE SEQUENCE [LARGE SCALE GENOMIC DNA]</scope>
    <source>
        <strain evidence="8 9">SYSU_K30003</strain>
    </source>
</reference>
<keyword evidence="2" id="KW-0479">Metal-binding</keyword>
<comment type="similarity">
    <text evidence="6">Belongs to the bacterial ring-hydroxylating dioxygenase ferredoxin component family.</text>
</comment>
<evidence type="ECO:0000259" key="7">
    <source>
        <dbReference type="PROSITE" id="PS51296"/>
    </source>
</evidence>
<dbReference type="EMBL" id="VCIW01000002">
    <property type="protein sequence ID" value="TLS53310.1"/>
    <property type="molecule type" value="Genomic_DNA"/>
</dbReference>
<comment type="cofactor">
    <cofactor evidence="5">
        <name>[2Fe-2S] cluster</name>
        <dbReference type="ChEBI" id="CHEBI:190135"/>
    </cofactor>
</comment>
<dbReference type="Proteomes" id="UP000309676">
    <property type="component" value="Unassembled WGS sequence"/>
</dbReference>
<dbReference type="CDD" id="cd03467">
    <property type="entry name" value="Rieske"/>
    <property type="match status" value="1"/>
</dbReference>
<evidence type="ECO:0000256" key="2">
    <source>
        <dbReference type="ARBA" id="ARBA00022723"/>
    </source>
</evidence>
<proteinExistence type="inferred from homology"/>
<dbReference type="SUPFAM" id="SSF50022">
    <property type="entry name" value="ISP domain"/>
    <property type="match status" value="1"/>
</dbReference>
<name>A0A5R9GGL4_9BACL</name>
<evidence type="ECO:0000256" key="3">
    <source>
        <dbReference type="ARBA" id="ARBA00023004"/>
    </source>
</evidence>
<evidence type="ECO:0000256" key="4">
    <source>
        <dbReference type="ARBA" id="ARBA00023014"/>
    </source>
</evidence>
<dbReference type="Pfam" id="PF00355">
    <property type="entry name" value="Rieske"/>
    <property type="match status" value="1"/>
</dbReference>
<accession>A0A5R9GGL4</accession>
<dbReference type="AlphaFoldDB" id="A0A5R9GGL4"/>
<dbReference type="PANTHER" id="PTHR21496">
    <property type="entry name" value="FERREDOXIN-RELATED"/>
    <property type="match status" value="1"/>
</dbReference>
<dbReference type="GO" id="GO:0016705">
    <property type="term" value="F:oxidoreductase activity, acting on paired donors, with incorporation or reduction of molecular oxygen"/>
    <property type="evidence" value="ECO:0007669"/>
    <property type="project" value="UniProtKB-ARBA"/>
</dbReference>
<evidence type="ECO:0000256" key="6">
    <source>
        <dbReference type="ARBA" id="ARBA00038001"/>
    </source>
</evidence>
<evidence type="ECO:0000256" key="1">
    <source>
        <dbReference type="ARBA" id="ARBA00022714"/>
    </source>
</evidence>
<comment type="caution">
    <text evidence="8">The sequence shown here is derived from an EMBL/GenBank/DDBJ whole genome shotgun (WGS) entry which is preliminary data.</text>
</comment>
<dbReference type="RefSeq" id="WP_138192485.1">
    <property type="nucleotide sequence ID" value="NZ_VCIW01000002.1"/>
</dbReference>
<dbReference type="PANTHER" id="PTHR21496:SF0">
    <property type="entry name" value="RIESKE DOMAIN-CONTAINING PROTEIN"/>
    <property type="match status" value="1"/>
</dbReference>
<dbReference type="Gene3D" id="2.102.10.10">
    <property type="entry name" value="Rieske [2Fe-2S] iron-sulphur domain"/>
    <property type="match status" value="1"/>
</dbReference>
<dbReference type="InterPro" id="IPR017941">
    <property type="entry name" value="Rieske_2Fe-2S"/>
</dbReference>
<keyword evidence="3" id="KW-0408">Iron</keyword>
<evidence type="ECO:0000313" key="8">
    <source>
        <dbReference type="EMBL" id="TLS53310.1"/>
    </source>
</evidence>
<gene>
    <name evidence="8" type="ORF">FE782_03275</name>
</gene>
<dbReference type="GO" id="GO:0051537">
    <property type="term" value="F:2 iron, 2 sulfur cluster binding"/>
    <property type="evidence" value="ECO:0007669"/>
    <property type="project" value="UniProtKB-KW"/>
</dbReference>
<dbReference type="GO" id="GO:0004497">
    <property type="term" value="F:monooxygenase activity"/>
    <property type="evidence" value="ECO:0007669"/>
    <property type="project" value="UniProtKB-ARBA"/>
</dbReference>
<evidence type="ECO:0000313" key="9">
    <source>
        <dbReference type="Proteomes" id="UP000309676"/>
    </source>
</evidence>
<dbReference type="PROSITE" id="PS51296">
    <property type="entry name" value="RIESKE"/>
    <property type="match status" value="1"/>
</dbReference>
<evidence type="ECO:0000256" key="5">
    <source>
        <dbReference type="ARBA" id="ARBA00034078"/>
    </source>
</evidence>